<feature type="compositionally biased region" description="Basic and acidic residues" evidence="1">
    <location>
        <begin position="184"/>
        <end position="212"/>
    </location>
</feature>
<feature type="compositionally biased region" description="Low complexity" evidence="1">
    <location>
        <begin position="283"/>
        <end position="293"/>
    </location>
</feature>
<dbReference type="Proteomes" id="UP000617734">
    <property type="component" value="Unassembled WGS sequence"/>
</dbReference>
<dbReference type="EMBL" id="BNBO01000016">
    <property type="protein sequence ID" value="GHH71663.1"/>
    <property type="molecule type" value="Genomic_DNA"/>
</dbReference>
<dbReference type="RefSeq" id="WP_190211617.1">
    <property type="nucleotide sequence ID" value="NZ_BNBO01000016.1"/>
</dbReference>
<comment type="caution">
    <text evidence="2">The sequence shown here is derived from an EMBL/GenBank/DDBJ whole genome shotgun (WGS) entry which is preliminary data.</text>
</comment>
<feature type="compositionally biased region" description="Low complexity" evidence="1">
    <location>
        <begin position="234"/>
        <end position="247"/>
    </location>
</feature>
<proteinExistence type="predicted"/>
<feature type="compositionally biased region" description="Basic and acidic residues" evidence="1">
    <location>
        <begin position="294"/>
        <end position="307"/>
    </location>
</feature>
<dbReference type="GeneID" id="95353760"/>
<name>A0A919FSS9_9ACTN</name>
<reference evidence="2" key="2">
    <citation type="submission" date="2020-09" db="EMBL/GenBank/DDBJ databases">
        <authorList>
            <person name="Sun Q."/>
            <person name="Ohkuma M."/>
        </authorList>
    </citation>
    <scope>NUCLEOTIDE SEQUENCE</scope>
    <source>
        <strain evidence="2">JCM 4646</strain>
    </source>
</reference>
<reference evidence="2" key="1">
    <citation type="journal article" date="2014" name="Int. J. Syst. Evol. Microbiol.">
        <title>Complete genome sequence of Corynebacterium casei LMG S-19264T (=DSM 44701T), isolated from a smear-ripened cheese.</title>
        <authorList>
            <consortium name="US DOE Joint Genome Institute (JGI-PGF)"/>
            <person name="Walter F."/>
            <person name="Albersmeier A."/>
            <person name="Kalinowski J."/>
            <person name="Ruckert C."/>
        </authorList>
    </citation>
    <scope>NUCLEOTIDE SEQUENCE</scope>
    <source>
        <strain evidence="2">JCM 4646</strain>
    </source>
</reference>
<protein>
    <submittedName>
        <fullName evidence="2">Uncharacterized protein</fullName>
    </submittedName>
</protein>
<organism evidence="2 3">
    <name type="scientific">Kitasatospora indigofera</name>
    <dbReference type="NCBI Taxonomy" id="67307"/>
    <lineage>
        <taxon>Bacteria</taxon>
        <taxon>Bacillati</taxon>
        <taxon>Actinomycetota</taxon>
        <taxon>Actinomycetes</taxon>
        <taxon>Kitasatosporales</taxon>
        <taxon>Streptomycetaceae</taxon>
        <taxon>Kitasatospora</taxon>
    </lineage>
</organism>
<dbReference type="AlphaFoldDB" id="A0A919FSS9"/>
<accession>A0A919FSS9</accession>
<evidence type="ECO:0000313" key="3">
    <source>
        <dbReference type="Proteomes" id="UP000617734"/>
    </source>
</evidence>
<evidence type="ECO:0000313" key="2">
    <source>
        <dbReference type="EMBL" id="GHH71663.1"/>
    </source>
</evidence>
<gene>
    <name evidence="2" type="ORF">GCM10018781_33310</name>
</gene>
<feature type="region of interest" description="Disordered" evidence="1">
    <location>
        <begin position="151"/>
        <end position="251"/>
    </location>
</feature>
<feature type="region of interest" description="Disordered" evidence="1">
    <location>
        <begin position="270"/>
        <end position="316"/>
    </location>
</feature>
<evidence type="ECO:0000256" key="1">
    <source>
        <dbReference type="SAM" id="MobiDB-lite"/>
    </source>
</evidence>
<sequence>MDLDQVADELYGLAPADFTAARDEAAGRARRAGDRALAERIRALRRPTTAAWLANLLVRAHPTETAALLDLGQALRAAQDQLAGAELRDLLVRRHQVVLALVAQALDEARNAGRPAGDGPAQELTETLEAALADPSAAAALAAGRLGTALGPGAEPSLPTGGTKSRPTAAAEAAAVSSPGAGRTRGESTPDEPRPGAERDRSEAEAAEEARLADLAGQVKRARKDAKQAEKRAAAAQGEADRAQYAAEESDEAVQRARAALEQARAAYGTTSAAARARREEAATAATRAGEAAAHADRLTRQFEALKKRTTNHGRR</sequence>
<keyword evidence="3" id="KW-1185">Reference proteome</keyword>